<protein>
    <submittedName>
        <fullName evidence="1">Uncharacterized protein</fullName>
    </submittedName>
</protein>
<reference evidence="1" key="1">
    <citation type="submission" date="2021-01" db="EMBL/GenBank/DDBJ databases">
        <title>Phytophthora aleatoria, a newly-described species from Pinus radiata is distinct from Phytophthora cactorum isolates based on comparative genomics.</title>
        <authorList>
            <person name="Mcdougal R."/>
            <person name="Panda P."/>
            <person name="Williams N."/>
            <person name="Studholme D.J."/>
        </authorList>
    </citation>
    <scope>NUCLEOTIDE SEQUENCE</scope>
    <source>
        <strain evidence="1">NZFS 4037</strain>
    </source>
</reference>
<accession>A0A8J5J5Y5</accession>
<gene>
    <name evidence="1" type="ORF">JG688_00007455</name>
</gene>
<evidence type="ECO:0000313" key="1">
    <source>
        <dbReference type="EMBL" id="KAG6964973.1"/>
    </source>
</evidence>
<name>A0A8J5J5Y5_9STRA</name>
<proteinExistence type="predicted"/>
<dbReference type="Proteomes" id="UP000709295">
    <property type="component" value="Unassembled WGS sequence"/>
</dbReference>
<evidence type="ECO:0000313" key="2">
    <source>
        <dbReference type="Proteomes" id="UP000709295"/>
    </source>
</evidence>
<dbReference type="EMBL" id="JAENGY010000357">
    <property type="protein sequence ID" value="KAG6964973.1"/>
    <property type="molecule type" value="Genomic_DNA"/>
</dbReference>
<sequence>MDPDNLLSKCLREVRIGLATKWLPGAVPRGYDASRCEADLNALLQMLAVNCSLELVDVVVPTIVRRRRTHESFSLSPICKLDQLMLSKIFELAVPPILRQVFFPFGTTLEGSWMKLI</sequence>
<organism evidence="1 2">
    <name type="scientific">Phytophthora aleatoria</name>
    <dbReference type="NCBI Taxonomy" id="2496075"/>
    <lineage>
        <taxon>Eukaryota</taxon>
        <taxon>Sar</taxon>
        <taxon>Stramenopiles</taxon>
        <taxon>Oomycota</taxon>
        <taxon>Peronosporomycetes</taxon>
        <taxon>Peronosporales</taxon>
        <taxon>Peronosporaceae</taxon>
        <taxon>Phytophthora</taxon>
    </lineage>
</organism>
<dbReference type="AlphaFoldDB" id="A0A8J5J5Y5"/>
<comment type="caution">
    <text evidence="1">The sequence shown here is derived from an EMBL/GenBank/DDBJ whole genome shotgun (WGS) entry which is preliminary data.</text>
</comment>
<keyword evidence="2" id="KW-1185">Reference proteome</keyword>